<gene>
    <name evidence="2" type="ORF">ACFQDI_11625</name>
</gene>
<name>A0ABW0KPS5_9BACT</name>
<evidence type="ECO:0000256" key="1">
    <source>
        <dbReference type="SAM" id="SignalP"/>
    </source>
</evidence>
<protein>
    <submittedName>
        <fullName evidence="2">DUF3500 domain-containing protein</fullName>
    </submittedName>
</protein>
<evidence type="ECO:0000313" key="3">
    <source>
        <dbReference type="Proteomes" id="UP001596052"/>
    </source>
</evidence>
<accession>A0ABW0KPS5</accession>
<evidence type="ECO:0000313" key="2">
    <source>
        <dbReference type="EMBL" id="MFC5455508.1"/>
    </source>
</evidence>
<dbReference type="EMBL" id="JBHSMQ010000004">
    <property type="protein sequence ID" value="MFC5455508.1"/>
    <property type="molecule type" value="Genomic_DNA"/>
</dbReference>
<proteinExistence type="predicted"/>
<keyword evidence="1" id="KW-0732">Signal</keyword>
<feature type="chain" id="PRO_5045731756" evidence="1">
    <location>
        <begin position="23"/>
        <end position="320"/>
    </location>
</feature>
<reference evidence="3" key="1">
    <citation type="journal article" date="2019" name="Int. J. Syst. Evol. Microbiol.">
        <title>The Global Catalogue of Microorganisms (GCM) 10K type strain sequencing project: providing services to taxonomists for standard genome sequencing and annotation.</title>
        <authorList>
            <consortium name="The Broad Institute Genomics Platform"/>
            <consortium name="The Broad Institute Genome Sequencing Center for Infectious Disease"/>
            <person name="Wu L."/>
            <person name="Ma J."/>
        </authorList>
    </citation>
    <scope>NUCLEOTIDE SEQUENCE [LARGE SCALE GENOMIC DNA]</scope>
    <source>
        <strain evidence="3">CGMCC 4.1469</strain>
    </source>
</reference>
<dbReference type="Proteomes" id="UP001596052">
    <property type="component" value="Unassembled WGS sequence"/>
</dbReference>
<comment type="caution">
    <text evidence="2">The sequence shown here is derived from an EMBL/GenBank/DDBJ whole genome shotgun (WGS) entry which is preliminary data.</text>
</comment>
<dbReference type="InterPro" id="IPR021889">
    <property type="entry name" value="DUF3500"/>
</dbReference>
<feature type="signal peptide" evidence="1">
    <location>
        <begin position="1"/>
        <end position="22"/>
    </location>
</feature>
<keyword evidence="3" id="KW-1185">Reference proteome</keyword>
<dbReference type="RefSeq" id="WP_377166663.1">
    <property type="nucleotide sequence ID" value="NZ_JBHSMQ010000004.1"/>
</dbReference>
<sequence length="320" mass="34879">MRALSGSALGAMAASSLPSAFAAPAEAPRKARPAEELIRELFATLTAEQKTAVVRPWDHGAEAGGLPTRLKTHNAAPLGKKLSEQFTAPQQDLIKQTFKSILSGDEAYDRISRHGKWDSSGSFEGNGIAIFGDPSGKDPFSWVFAGHHLTLRCDGNSQPNTAFGGPMYYGHSANGHSENNVYNDQTREVMSVFDMLNEPQRKQAVIVGSPGDGVGALTPKLVAKPATGVGYADLDESQRKLVADVMRKLLNPFRQEDGDEVMQLIKTNGGMEKLRLAFYKDNAEKGNDRWDAWRIEGPGFVWNYRVLPHVHCFVNVVGQA</sequence>
<organism evidence="2 3">
    <name type="scientific">Prosthecobacter fluviatilis</name>
    <dbReference type="NCBI Taxonomy" id="445931"/>
    <lineage>
        <taxon>Bacteria</taxon>
        <taxon>Pseudomonadati</taxon>
        <taxon>Verrucomicrobiota</taxon>
        <taxon>Verrucomicrobiia</taxon>
        <taxon>Verrucomicrobiales</taxon>
        <taxon>Verrucomicrobiaceae</taxon>
        <taxon>Prosthecobacter</taxon>
    </lineage>
</organism>
<dbReference type="Pfam" id="PF12006">
    <property type="entry name" value="DUF3500"/>
    <property type="match status" value="1"/>
</dbReference>